<evidence type="ECO:0000259" key="2">
    <source>
        <dbReference type="Pfam" id="PF13240"/>
    </source>
</evidence>
<proteinExistence type="predicted"/>
<comment type="caution">
    <text evidence="3">The sequence shown here is derived from an EMBL/GenBank/DDBJ whole genome shotgun (WGS) entry which is preliminary data.</text>
</comment>
<sequence>MYCKNCGQQIDEINIYCPYCGTKTSIKNFSDIDDTPSTGFAILGFFIPLAGIILYLIYNSKRPLRAKSAGKGALIGFITRLIIIILTLILMFIFVEEVTDNISPNTQSTNIDQENSEDILEKKIEYFLKDNTKDIEDIMTNYVDITFGDFTIKNNGYYDTTSLDISVRNISNKQYTFIITIEAIDKNGMRLETDMVYADRLNPGQAISLTTFQYVEDNKINEFKNATFKVLDIQYYSY</sequence>
<feature type="domain" description="Zinc-ribbon" evidence="2">
    <location>
        <begin position="2"/>
        <end position="23"/>
    </location>
</feature>
<keyword evidence="1" id="KW-0812">Transmembrane</keyword>
<keyword evidence="1" id="KW-1133">Transmembrane helix</keyword>
<reference evidence="3" key="1">
    <citation type="submission" date="2021-02" db="EMBL/GenBank/DDBJ databases">
        <title>Infant gut strain persistence is associated with maternal origin, phylogeny, and functional potential including surface adhesion and iron acquisition.</title>
        <authorList>
            <person name="Lou Y.C."/>
        </authorList>
    </citation>
    <scope>NUCLEOTIDE SEQUENCE</scope>
    <source>
        <strain evidence="3">L3_108_000G1_dasL3_108_000G1_metabat.metabat.11</strain>
    </source>
</reference>
<dbReference type="Proteomes" id="UP000751224">
    <property type="component" value="Unassembled WGS sequence"/>
</dbReference>
<feature type="transmembrane region" description="Helical" evidence="1">
    <location>
        <begin position="40"/>
        <end position="60"/>
    </location>
</feature>
<evidence type="ECO:0000313" key="3">
    <source>
        <dbReference type="EMBL" id="MBS5589199.1"/>
    </source>
</evidence>
<evidence type="ECO:0000256" key="1">
    <source>
        <dbReference type="SAM" id="Phobius"/>
    </source>
</evidence>
<protein>
    <submittedName>
        <fullName evidence="3">Zinc ribbon domain-containing protein</fullName>
    </submittedName>
</protein>
<organism evidence="3 4">
    <name type="scientific">Thomasclavelia spiroformis</name>
    <dbReference type="NCBI Taxonomy" id="29348"/>
    <lineage>
        <taxon>Bacteria</taxon>
        <taxon>Bacillati</taxon>
        <taxon>Bacillota</taxon>
        <taxon>Erysipelotrichia</taxon>
        <taxon>Erysipelotrichales</taxon>
        <taxon>Coprobacillaceae</taxon>
        <taxon>Thomasclavelia</taxon>
    </lineage>
</organism>
<gene>
    <name evidence="3" type="ORF">KHX14_10435</name>
</gene>
<keyword evidence="1" id="KW-0472">Membrane</keyword>
<dbReference type="RefSeq" id="WP_303888274.1">
    <property type="nucleotide sequence ID" value="NZ_JAGZCC010000101.1"/>
</dbReference>
<dbReference type="Pfam" id="PF13240">
    <property type="entry name" value="Zn_Ribbon_1"/>
    <property type="match status" value="1"/>
</dbReference>
<feature type="transmembrane region" description="Helical" evidence="1">
    <location>
        <begin position="72"/>
        <end position="95"/>
    </location>
</feature>
<dbReference type="EMBL" id="JAGZCC010000101">
    <property type="protein sequence ID" value="MBS5589199.1"/>
    <property type="molecule type" value="Genomic_DNA"/>
</dbReference>
<dbReference type="AlphaFoldDB" id="A0A943EJD3"/>
<evidence type="ECO:0000313" key="4">
    <source>
        <dbReference type="Proteomes" id="UP000751224"/>
    </source>
</evidence>
<name>A0A943EJD3_9FIRM</name>
<dbReference type="InterPro" id="IPR026870">
    <property type="entry name" value="Zinc_ribbon_dom"/>
</dbReference>
<accession>A0A943EJD3</accession>